<dbReference type="EMBL" id="JANAVB010004060">
    <property type="protein sequence ID" value="KAJ6849016.1"/>
    <property type="molecule type" value="Genomic_DNA"/>
</dbReference>
<evidence type="ECO:0000256" key="1">
    <source>
        <dbReference type="SAM" id="Phobius"/>
    </source>
</evidence>
<accession>A0AAX6I6W7</accession>
<feature type="transmembrane region" description="Helical" evidence="1">
    <location>
        <begin position="27"/>
        <end position="51"/>
    </location>
</feature>
<keyword evidence="3" id="KW-1185">Reference proteome</keyword>
<organism evidence="2 3">
    <name type="scientific">Iris pallida</name>
    <name type="common">Sweet iris</name>
    <dbReference type="NCBI Taxonomy" id="29817"/>
    <lineage>
        <taxon>Eukaryota</taxon>
        <taxon>Viridiplantae</taxon>
        <taxon>Streptophyta</taxon>
        <taxon>Embryophyta</taxon>
        <taxon>Tracheophyta</taxon>
        <taxon>Spermatophyta</taxon>
        <taxon>Magnoliopsida</taxon>
        <taxon>Liliopsida</taxon>
        <taxon>Asparagales</taxon>
        <taxon>Iridaceae</taxon>
        <taxon>Iridoideae</taxon>
        <taxon>Irideae</taxon>
        <taxon>Iris</taxon>
    </lineage>
</organism>
<comment type="caution">
    <text evidence="2">The sequence shown here is derived from an EMBL/GenBank/DDBJ whole genome shotgun (WGS) entry which is preliminary data.</text>
</comment>
<reference evidence="2" key="1">
    <citation type="journal article" date="2023" name="GigaByte">
        <title>Genome assembly of the bearded iris, Iris pallida Lam.</title>
        <authorList>
            <person name="Bruccoleri R.E."/>
            <person name="Oakeley E.J."/>
            <person name="Faust A.M.E."/>
            <person name="Altorfer M."/>
            <person name="Dessus-Babus S."/>
            <person name="Burckhardt D."/>
            <person name="Oertli M."/>
            <person name="Naumann U."/>
            <person name="Petersen F."/>
            <person name="Wong J."/>
        </authorList>
    </citation>
    <scope>NUCLEOTIDE SEQUENCE</scope>
    <source>
        <strain evidence="2">GSM-AAB239-AS_SAM_17_03QT</strain>
    </source>
</reference>
<evidence type="ECO:0000313" key="3">
    <source>
        <dbReference type="Proteomes" id="UP001140949"/>
    </source>
</evidence>
<evidence type="ECO:0000313" key="2">
    <source>
        <dbReference type="EMBL" id="KAJ6849016.1"/>
    </source>
</evidence>
<dbReference type="Proteomes" id="UP001140949">
    <property type="component" value="Unassembled WGS sequence"/>
</dbReference>
<name>A0AAX6I6W7_IRIPA</name>
<gene>
    <name evidence="2" type="ORF">M6B38_271710</name>
</gene>
<sequence length="54" mass="5888">MDVDGSGELDDARSEGRRRWTMAARRVVRSPIFHSFSLVCFGGGGGVFWSVGLV</sequence>
<keyword evidence="1" id="KW-1133">Transmembrane helix</keyword>
<dbReference type="AlphaFoldDB" id="A0AAX6I6W7"/>
<proteinExistence type="predicted"/>
<protein>
    <submittedName>
        <fullName evidence="2">Extensin</fullName>
    </submittedName>
</protein>
<keyword evidence="1" id="KW-0472">Membrane</keyword>
<keyword evidence="1" id="KW-0812">Transmembrane</keyword>
<reference evidence="2" key="2">
    <citation type="submission" date="2023-04" db="EMBL/GenBank/DDBJ databases">
        <authorList>
            <person name="Bruccoleri R.E."/>
            <person name="Oakeley E.J."/>
            <person name="Faust A.-M."/>
            <person name="Dessus-Babus S."/>
            <person name="Altorfer M."/>
            <person name="Burckhardt D."/>
            <person name="Oertli M."/>
            <person name="Naumann U."/>
            <person name="Petersen F."/>
            <person name="Wong J."/>
        </authorList>
    </citation>
    <scope>NUCLEOTIDE SEQUENCE</scope>
    <source>
        <strain evidence="2">GSM-AAB239-AS_SAM_17_03QT</strain>
        <tissue evidence="2">Leaf</tissue>
    </source>
</reference>